<dbReference type="Proteomes" id="UP000035642">
    <property type="component" value="Unassembled WGS sequence"/>
</dbReference>
<accession>A0A158P6B7</accession>
<feature type="domain" description="Interferon regulatory factor 2-binding protein 1/2-like zinc finger" evidence="5">
    <location>
        <begin position="22"/>
        <end position="73"/>
    </location>
</feature>
<evidence type="ECO:0000256" key="1">
    <source>
        <dbReference type="ARBA" id="ARBA00004123"/>
    </source>
</evidence>
<evidence type="ECO:0000256" key="4">
    <source>
        <dbReference type="SAM" id="MobiDB-lite"/>
    </source>
</evidence>
<dbReference type="InterPro" id="IPR044882">
    <property type="entry name" value="I2BP1/2_C3HC4-RING_sf"/>
</dbReference>
<dbReference type="PANTHER" id="PTHR10816">
    <property type="entry name" value="MYELIN TRANSCRIPTION FACTOR 1-RELATED"/>
    <property type="match status" value="1"/>
</dbReference>
<reference evidence="8" key="2">
    <citation type="submission" date="2016-04" db="UniProtKB">
        <authorList>
            <consortium name="WormBaseParasite"/>
        </authorList>
    </citation>
    <scope>IDENTIFICATION</scope>
</reference>
<dbReference type="InterPro" id="IPR057414">
    <property type="entry name" value="Zf-C3HC4_IRF-2BP1_2"/>
</dbReference>
<comment type="subcellular location">
    <subcellularLocation>
        <location evidence="1">Nucleus</location>
    </subcellularLocation>
</comment>
<dbReference type="GO" id="GO:0003714">
    <property type="term" value="F:transcription corepressor activity"/>
    <property type="evidence" value="ECO:0007669"/>
    <property type="project" value="TreeGrafter"/>
</dbReference>
<comment type="similarity">
    <text evidence="2">Belongs to the IRF2BP family.</text>
</comment>
<dbReference type="InterPro" id="IPR022750">
    <property type="entry name" value="IRF-2BP1_2-like_Znf"/>
</dbReference>
<dbReference type="AlphaFoldDB" id="A0A158P6B7"/>
<dbReference type="STRING" id="6313.A0A158P6B7"/>
<dbReference type="SUPFAM" id="SSF57850">
    <property type="entry name" value="RING/U-box"/>
    <property type="match status" value="1"/>
</dbReference>
<dbReference type="FunFam" id="1.10.10.1580:FF:000001">
    <property type="entry name" value="interferon regulatory factor 2-binding protein 2"/>
    <property type="match status" value="1"/>
</dbReference>
<evidence type="ECO:0000256" key="2">
    <source>
        <dbReference type="ARBA" id="ARBA00010802"/>
    </source>
</evidence>
<name>A0A158P6B7_ANGCA</name>
<evidence type="ECO:0000256" key="3">
    <source>
        <dbReference type="ARBA" id="ARBA00023242"/>
    </source>
</evidence>
<dbReference type="Gene3D" id="1.10.10.1580">
    <property type="entry name" value="Interferon regulatory factor 2-binding protein"/>
    <property type="match status" value="1"/>
</dbReference>
<keyword evidence="3" id="KW-0539">Nucleus</keyword>
<dbReference type="Pfam" id="PF11261">
    <property type="entry name" value="IRF-2BP1_2"/>
    <property type="match status" value="1"/>
</dbReference>
<dbReference type="GO" id="GO:0006357">
    <property type="term" value="P:regulation of transcription by RNA polymerase II"/>
    <property type="evidence" value="ECO:0007669"/>
    <property type="project" value="TreeGrafter"/>
</dbReference>
<evidence type="ECO:0000259" key="6">
    <source>
        <dbReference type="Pfam" id="PF25454"/>
    </source>
</evidence>
<dbReference type="PANTHER" id="PTHR10816:SF19">
    <property type="entry name" value="PROTEIN INTERACTING WITH TTK69 AND SIN3A, ISOFORM D"/>
    <property type="match status" value="1"/>
</dbReference>
<reference evidence="7" key="1">
    <citation type="submission" date="2012-09" db="EMBL/GenBank/DDBJ databases">
        <authorList>
            <person name="Martin A.A."/>
        </authorList>
    </citation>
    <scope>NUCLEOTIDE SEQUENCE</scope>
</reference>
<dbReference type="GO" id="GO:0005634">
    <property type="term" value="C:nucleus"/>
    <property type="evidence" value="ECO:0007669"/>
    <property type="project" value="UniProtKB-SubCell"/>
</dbReference>
<organism evidence="7 8">
    <name type="scientific">Angiostrongylus cantonensis</name>
    <name type="common">Rat lungworm</name>
    <dbReference type="NCBI Taxonomy" id="6313"/>
    <lineage>
        <taxon>Eukaryota</taxon>
        <taxon>Metazoa</taxon>
        <taxon>Ecdysozoa</taxon>
        <taxon>Nematoda</taxon>
        <taxon>Chromadorea</taxon>
        <taxon>Rhabditida</taxon>
        <taxon>Rhabditina</taxon>
        <taxon>Rhabditomorpha</taxon>
        <taxon>Strongyloidea</taxon>
        <taxon>Metastrongylidae</taxon>
        <taxon>Angiostrongylus</taxon>
    </lineage>
</organism>
<feature type="region of interest" description="Disordered" evidence="4">
    <location>
        <begin position="172"/>
        <end position="200"/>
    </location>
</feature>
<feature type="domain" description="Interferon regulatory factor 2-binding protein 1/2-like C3HC4 zinc finger" evidence="6">
    <location>
        <begin position="221"/>
        <end position="292"/>
    </location>
</feature>
<dbReference type="WBParaSite" id="ACAC_0000081701-mRNA-1">
    <property type="protein sequence ID" value="ACAC_0000081701-mRNA-1"/>
    <property type="gene ID" value="ACAC_0000081701"/>
</dbReference>
<dbReference type="Pfam" id="PF25454">
    <property type="entry name" value="zf-C3HC4_IRF-2BP1_2"/>
    <property type="match status" value="1"/>
</dbReference>
<evidence type="ECO:0000313" key="7">
    <source>
        <dbReference type="Proteomes" id="UP000035642"/>
    </source>
</evidence>
<keyword evidence="7" id="KW-1185">Reference proteome</keyword>
<proteinExistence type="inferred from homology"/>
<sequence>MLATMNGQSQAGLPSTGAKVAQRQHCYLCDLPRWPWAMCTDYVEPVCRGCVNYEGADRIENVIEHARNMKRIHGFPISEVQSQRQQQNDREFQVLAQQQRLFSLARGQGAGLSVEDIAMLQQLRNPINTQLLHPAVQMGFQSQLMNGLLPAGLNTVMGRKREHDDDVKPELFGKVQRGDAQTTSVSPTSTHSPDHPDVNAERRRFTTAGFVKITKTQERVLRCTLCNQRLEDTHFVQCPSVPAHKFCFPCSRNSIKKQCTGQDLYCPSGEKCPLVSSVMPWAFMQSEIATILGDEYEEFKRQREAAGLGTSGATTTQQNSHVRFFFL</sequence>
<evidence type="ECO:0000259" key="5">
    <source>
        <dbReference type="Pfam" id="PF11261"/>
    </source>
</evidence>
<feature type="compositionally biased region" description="Low complexity" evidence="4">
    <location>
        <begin position="182"/>
        <end position="191"/>
    </location>
</feature>
<protein>
    <submittedName>
        <fullName evidence="8">IRF-2BP1_2 domain-containing protein</fullName>
    </submittedName>
</protein>
<evidence type="ECO:0000313" key="8">
    <source>
        <dbReference type="WBParaSite" id="ACAC_0000081701-mRNA-1"/>
    </source>
</evidence>